<dbReference type="Pfam" id="PF13276">
    <property type="entry name" value="HTH_21"/>
    <property type="match status" value="1"/>
</dbReference>
<evidence type="ECO:0000259" key="1">
    <source>
        <dbReference type="Pfam" id="PF13276"/>
    </source>
</evidence>
<proteinExistence type="predicted"/>
<reference evidence="2 3" key="1">
    <citation type="submission" date="2019-08" db="EMBL/GenBank/DDBJ databases">
        <title>Bacillus genomes from the desert of Cuatro Cienegas, Coahuila.</title>
        <authorList>
            <person name="Olmedo-Alvarez G."/>
        </authorList>
    </citation>
    <scope>NUCLEOTIDE SEQUENCE [LARGE SCALE GENOMIC DNA]</scope>
    <source>
        <strain evidence="2 3">CH108_3D</strain>
    </source>
</reference>
<name>A0A5D4RP40_9BACI</name>
<dbReference type="AlphaFoldDB" id="A0A5D4RP40"/>
<dbReference type="RefSeq" id="WP_056538895.1">
    <property type="nucleotide sequence ID" value="NZ_CP197480.1"/>
</dbReference>
<dbReference type="InterPro" id="IPR025948">
    <property type="entry name" value="HTH-like_dom"/>
</dbReference>
<dbReference type="Proteomes" id="UP000322997">
    <property type="component" value="Unassembled WGS sequence"/>
</dbReference>
<organism evidence="2 3">
    <name type="scientific">Rossellomorea marisflavi</name>
    <dbReference type="NCBI Taxonomy" id="189381"/>
    <lineage>
        <taxon>Bacteria</taxon>
        <taxon>Bacillati</taxon>
        <taxon>Bacillota</taxon>
        <taxon>Bacilli</taxon>
        <taxon>Bacillales</taxon>
        <taxon>Bacillaceae</taxon>
        <taxon>Rossellomorea</taxon>
    </lineage>
</organism>
<accession>A0A5D4RP40</accession>
<evidence type="ECO:0000313" key="2">
    <source>
        <dbReference type="EMBL" id="TYS52509.1"/>
    </source>
</evidence>
<feature type="domain" description="HTH-like" evidence="1">
    <location>
        <begin position="87"/>
        <end position="134"/>
    </location>
</feature>
<comment type="caution">
    <text evidence="2">The sequence shown here is derived from an EMBL/GenBank/DDBJ whole genome shotgun (WGS) entry which is preliminary data.</text>
</comment>
<protein>
    <submittedName>
        <fullName evidence="2">IS3 family transposase</fullName>
    </submittedName>
</protein>
<sequence length="136" mass="15777">MSIRLKESSNHSSGVSCSSIVTAYEKCLIKLAGEQEQYSNKTKARVIQELKDQYDVMSLVEVAKIPRSTYYYWEQRLDRPDKYADVKAQILLVAHTYEGRYAYRRVTEHLKMMGFQHDPKTILRLMHEMGLAGTPN</sequence>
<evidence type="ECO:0000313" key="3">
    <source>
        <dbReference type="Proteomes" id="UP000322997"/>
    </source>
</evidence>
<dbReference type="EMBL" id="VTEQ01000005">
    <property type="protein sequence ID" value="TYS52509.1"/>
    <property type="molecule type" value="Genomic_DNA"/>
</dbReference>
<gene>
    <name evidence="2" type="ORF">FZC83_16910</name>
</gene>